<dbReference type="GO" id="GO:0032259">
    <property type="term" value="P:methylation"/>
    <property type="evidence" value="ECO:0007669"/>
    <property type="project" value="UniProtKB-KW"/>
</dbReference>
<accession>A0A075JLF5</accession>
<keyword evidence="3" id="KW-1185">Reference proteome</keyword>
<dbReference type="GO" id="GO:0008757">
    <property type="term" value="F:S-adenosylmethionine-dependent methyltransferase activity"/>
    <property type="evidence" value="ECO:0007669"/>
    <property type="project" value="InterPro"/>
</dbReference>
<proteinExistence type="predicted"/>
<dbReference type="CDD" id="cd02440">
    <property type="entry name" value="AdoMet_MTases"/>
    <property type="match status" value="1"/>
</dbReference>
<keyword evidence="2" id="KW-0489">Methyltransferase</keyword>
<feature type="domain" description="Methyltransferase type 11" evidence="1">
    <location>
        <begin position="72"/>
        <end position="168"/>
    </location>
</feature>
<dbReference type="eggNOG" id="COG2226">
    <property type="taxonomic scope" value="Bacteria"/>
</dbReference>
<protein>
    <submittedName>
        <fullName evidence="2">SAM-dependent methyltransferase</fullName>
    </submittedName>
</protein>
<dbReference type="InterPro" id="IPR050508">
    <property type="entry name" value="Methyltransf_Superfamily"/>
</dbReference>
<dbReference type="EMBL" id="CP008889">
    <property type="protein sequence ID" value="AIF40893.1"/>
    <property type="molecule type" value="Genomic_DNA"/>
</dbReference>
<dbReference type="Gene3D" id="3.40.50.150">
    <property type="entry name" value="Vaccinia Virus protein VP39"/>
    <property type="match status" value="1"/>
</dbReference>
<dbReference type="PANTHER" id="PTHR42912:SF93">
    <property type="entry name" value="N6-ADENOSINE-METHYLTRANSFERASE TMT1A"/>
    <property type="match status" value="1"/>
</dbReference>
<dbReference type="OrthoDB" id="5566900at2"/>
<evidence type="ECO:0000313" key="3">
    <source>
        <dbReference type="Proteomes" id="UP000027986"/>
    </source>
</evidence>
<dbReference type="Pfam" id="PF08241">
    <property type="entry name" value="Methyltransf_11"/>
    <property type="match status" value="1"/>
</dbReference>
<gene>
    <name evidence="2" type="ORF">HX89_07985</name>
</gene>
<evidence type="ECO:0000313" key="2">
    <source>
        <dbReference type="EMBL" id="AIF40893.1"/>
    </source>
</evidence>
<name>A0A075JLF5_9MICO</name>
<dbReference type="RefSeq" id="WP_038568386.1">
    <property type="nucleotide sequence ID" value="NZ_CP008889.1"/>
</dbReference>
<keyword evidence="2" id="KW-0808">Transferase</keyword>
<organism evidence="2 3">
    <name type="scientific">Dermacoccus nishinomiyaensis</name>
    <dbReference type="NCBI Taxonomy" id="1274"/>
    <lineage>
        <taxon>Bacteria</taxon>
        <taxon>Bacillati</taxon>
        <taxon>Actinomycetota</taxon>
        <taxon>Actinomycetes</taxon>
        <taxon>Micrococcales</taxon>
        <taxon>Dermacoccaceae</taxon>
        <taxon>Dermacoccus</taxon>
    </lineage>
</organism>
<evidence type="ECO:0000259" key="1">
    <source>
        <dbReference type="Pfam" id="PF08241"/>
    </source>
</evidence>
<dbReference type="PANTHER" id="PTHR42912">
    <property type="entry name" value="METHYLTRANSFERASE"/>
    <property type="match status" value="1"/>
</dbReference>
<dbReference type="KEGG" id="dni:HX89_07985"/>
<dbReference type="GeneID" id="41841087"/>
<sequence>MQTPDRAGRFDVDAASSARGNRSWWDAEARDYLDEHGAFLGDAEFVWGPEGWQEDELHVLGEPSGLAGRDVLEFGAGAAQAGRWCARQAARVVATDLSGGMLRTAAQLDARTGTSLPLVQCDASRLPFADASFDVVFSAFGAVPFIADTEALMRELARVTRPGGLVAFSTTHPVRWSLPDVPDAAGLTIQHSYFDTTPYAETAGDDVVYVEHHRTLEQRVRELLDAGLVLEQLRELPWKESNESTWGGWSPLRGRLVPGTLILAGRRPA</sequence>
<dbReference type="SUPFAM" id="SSF53335">
    <property type="entry name" value="S-adenosyl-L-methionine-dependent methyltransferases"/>
    <property type="match status" value="1"/>
</dbReference>
<dbReference type="InterPro" id="IPR013216">
    <property type="entry name" value="Methyltransf_11"/>
</dbReference>
<dbReference type="Proteomes" id="UP000027986">
    <property type="component" value="Chromosome"/>
</dbReference>
<reference evidence="2 3" key="1">
    <citation type="submission" date="2014-07" db="EMBL/GenBank/DDBJ databases">
        <title>Genome Sequencing of Dermacoccus nishinomiyaensis.</title>
        <authorList>
            <person name="Hong K.W."/>
            <person name="Chan K.G."/>
        </authorList>
    </citation>
    <scope>NUCLEOTIDE SEQUENCE [LARGE SCALE GENOMIC DNA]</scope>
    <source>
        <strain evidence="2 3">M25</strain>
    </source>
</reference>
<dbReference type="InterPro" id="IPR029063">
    <property type="entry name" value="SAM-dependent_MTases_sf"/>
</dbReference>
<dbReference type="AlphaFoldDB" id="A0A075JLF5"/>
<dbReference type="HOGENOM" id="CLU_049749_0_1_11"/>